<accession>A0A6P0HGK7</accession>
<dbReference type="InterPro" id="IPR002347">
    <property type="entry name" value="SDR_fam"/>
</dbReference>
<dbReference type="PROSITE" id="PS00061">
    <property type="entry name" value="ADH_SHORT"/>
    <property type="match status" value="1"/>
</dbReference>
<dbReference type="InterPro" id="IPR036291">
    <property type="entry name" value="NAD(P)-bd_dom_sf"/>
</dbReference>
<dbReference type="SMART" id="SM00822">
    <property type="entry name" value="PKS_KR"/>
    <property type="match status" value="1"/>
</dbReference>
<dbReference type="PRINTS" id="PR00081">
    <property type="entry name" value="GDHRDH"/>
</dbReference>
<dbReference type="Pfam" id="PF13561">
    <property type="entry name" value="adh_short_C2"/>
    <property type="match status" value="1"/>
</dbReference>
<keyword evidence="3" id="KW-0520">NAD</keyword>
<dbReference type="InterPro" id="IPR057326">
    <property type="entry name" value="KR_dom"/>
</dbReference>
<evidence type="ECO:0000256" key="1">
    <source>
        <dbReference type="ARBA" id="ARBA00006484"/>
    </source>
</evidence>
<dbReference type="RefSeq" id="WP_163770792.1">
    <property type="nucleotide sequence ID" value="NZ_JAAGXA010000002.1"/>
</dbReference>
<organism evidence="5 6">
    <name type="scientific">Nocardioides zeae</name>
    <dbReference type="NCBI Taxonomy" id="1457234"/>
    <lineage>
        <taxon>Bacteria</taxon>
        <taxon>Bacillati</taxon>
        <taxon>Actinomycetota</taxon>
        <taxon>Actinomycetes</taxon>
        <taxon>Propionibacteriales</taxon>
        <taxon>Nocardioidaceae</taxon>
        <taxon>Nocardioides</taxon>
    </lineage>
</organism>
<evidence type="ECO:0000256" key="3">
    <source>
        <dbReference type="ARBA" id="ARBA00023027"/>
    </source>
</evidence>
<dbReference type="EMBL" id="JAAGXA010000002">
    <property type="protein sequence ID" value="NEN77427.1"/>
    <property type="molecule type" value="Genomic_DNA"/>
</dbReference>
<reference evidence="5 6" key="1">
    <citation type="journal article" date="2014" name="Int. J. Syst. Evol. Microbiol.">
        <title>Nocardioides zeae sp. nov., isolated from the stem of Zea mays.</title>
        <authorList>
            <person name="Glaeser S.P."/>
            <person name="McInroy J.A."/>
            <person name="Busse H.J."/>
            <person name="Kampfer P."/>
        </authorList>
    </citation>
    <scope>NUCLEOTIDE SEQUENCE [LARGE SCALE GENOMIC DNA]</scope>
    <source>
        <strain evidence="5 6">JCM 30728</strain>
    </source>
</reference>
<evidence type="ECO:0000256" key="2">
    <source>
        <dbReference type="ARBA" id="ARBA00023002"/>
    </source>
</evidence>
<evidence type="ECO:0000313" key="6">
    <source>
        <dbReference type="Proteomes" id="UP000468687"/>
    </source>
</evidence>
<protein>
    <submittedName>
        <fullName evidence="5">Glucose 1-dehydrogenase</fullName>
        <ecNumber evidence="5">1.1.1.47</ecNumber>
    </submittedName>
</protein>
<comment type="similarity">
    <text evidence="1">Belongs to the short-chain dehydrogenases/reductases (SDR) family.</text>
</comment>
<dbReference type="CDD" id="cd05233">
    <property type="entry name" value="SDR_c"/>
    <property type="match status" value="1"/>
</dbReference>
<dbReference type="PANTHER" id="PTHR24321:SF8">
    <property type="entry name" value="ESTRADIOL 17-BETA-DEHYDROGENASE 8-RELATED"/>
    <property type="match status" value="1"/>
</dbReference>
<dbReference type="Gene3D" id="3.40.50.720">
    <property type="entry name" value="NAD(P)-binding Rossmann-like Domain"/>
    <property type="match status" value="1"/>
</dbReference>
<feature type="domain" description="Ketoreductase" evidence="4">
    <location>
        <begin position="16"/>
        <end position="196"/>
    </location>
</feature>
<sequence>MTVTLPLPGHPDLRDKVCLVTGASQGIGEATARYLAECGATTVLTARNLAACEETVATITAAGGTAVALQLDVTDDAAVAATVAEVEARYGALHLAFNNAGTQGPAAPLHEQSDATVRQVLEVNLLGVISCLRHEVPAMLRAGGGVIVNTASVGGVVAAPGIGPYCASKHAVVGLSKSAAADYGRLGVRINVLAPGSVRTPILTDWLAEPGALEHMESLTPQGRIAEPAEIAPVVAWMLSDASSFMTGSVVTADGGYTAL</sequence>
<dbReference type="FunFam" id="3.40.50.720:FF:000084">
    <property type="entry name" value="Short-chain dehydrogenase reductase"/>
    <property type="match status" value="1"/>
</dbReference>
<evidence type="ECO:0000259" key="4">
    <source>
        <dbReference type="SMART" id="SM00822"/>
    </source>
</evidence>
<dbReference type="PANTHER" id="PTHR24321">
    <property type="entry name" value="DEHYDROGENASES, SHORT CHAIN"/>
    <property type="match status" value="1"/>
</dbReference>
<dbReference type="InterPro" id="IPR020904">
    <property type="entry name" value="Sc_DH/Rdtase_CS"/>
</dbReference>
<dbReference type="Proteomes" id="UP000468687">
    <property type="component" value="Unassembled WGS sequence"/>
</dbReference>
<dbReference type="PRINTS" id="PR00080">
    <property type="entry name" value="SDRFAMILY"/>
</dbReference>
<keyword evidence="2 5" id="KW-0560">Oxidoreductase</keyword>
<name>A0A6P0HGK7_9ACTN</name>
<proteinExistence type="inferred from homology"/>
<dbReference type="NCBIfam" id="NF005559">
    <property type="entry name" value="PRK07231.1"/>
    <property type="match status" value="1"/>
</dbReference>
<dbReference type="SUPFAM" id="SSF51735">
    <property type="entry name" value="NAD(P)-binding Rossmann-fold domains"/>
    <property type="match status" value="1"/>
</dbReference>
<dbReference type="EC" id="1.1.1.47" evidence="5"/>
<dbReference type="GO" id="GO:0047936">
    <property type="term" value="F:glucose 1-dehydrogenase [NAD(P)+] activity"/>
    <property type="evidence" value="ECO:0007669"/>
    <property type="project" value="UniProtKB-EC"/>
</dbReference>
<keyword evidence="6" id="KW-1185">Reference proteome</keyword>
<comment type="caution">
    <text evidence="5">The sequence shown here is derived from an EMBL/GenBank/DDBJ whole genome shotgun (WGS) entry which is preliminary data.</text>
</comment>
<dbReference type="AlphaFoldDB" id="A0A6P0HGK7"/>
<evidence type="ECO:0000313" key="5">
    <source>
        <dbReference type="EMBL" id="NEN77427.1"/>
    </source>
</evidence>
<gene>
    <name evidence="5" type="ORF">G3T38_03960</name>
</gene>